<dbReference type="OrthoDB" id="5347051at2"/>
<reference evidence="2 3" key="1">
    <citation type="journal article" date="2010" name="Stand. Genomic Sci.">
        <title>Complete genome sequence of Arcobacter nitrofigilis type strain (CI).</title>
        <authorList>
            <person name="Pati A."/>
            <person name="Gronow S."/>
            <person name="Lapidus A."/>
            <person name="Copeland A."/>
            <person name="Glavina Del Rio T."/>
            <person name="Nolan M."/>
            <person name="Lucas S."/>
            <person name="Tice H."/>
            <person name="Cheng J.F."/>
            <person name="Han C."/>
            <person name="Chertkov O."/>
            <person name="Bruce D."/>
            <person name="Tapia R."/>
            <person name="Goodwin L."/>
            <person name="Pitluck S."/>
            <person name="Liolios K."/>
            <person name="Ivanova N."/>
            <person name="Mavromatis K."/>
            <person name="Chen A."/>
            <person name="Palaniappan K."/>
            <person name="Land M."/>
            <person name="Hauser L."/>
            <person name="Chang Y.J."/>
            <person name="Jeffries C.D."/>
            <person name="Detter J.C."/>
            <person name="Rohde M."/>
            <person name="Goker M."/>
            <person name="Bristow J."/>
            <person name="Eisen J.A."/>
            <person name="Markowitz V."/>
            <person name="Hugenholtz P."/>
            <person name="Klenk H.P."/>
            <person name="Kyrpides N.C."/>
        </authorList>
    </citation>
    <scope>NUCLEOTIDE SEQUENCE [LARGE SCALE GENOMIC DNA]</scope>
    <source>
        <strain evidence="3">ATCC 33309 / DSM 7299 / CCUG 15893 / LMG 7604 / NCTC 12251 / CI</strain>
    </source>
</reference>
<dbReference type="InterPro" id="IPR041854">
    <property type="entry name" value="BFD-like_2Fe2S-bd_dom_sf"/>
</dbReference>
<evidence type="ECO:0000313" key="2">
    <source>
        <dbReference type="EMBL" id="ADG93531.1"/>
    </source>
</evidence>
<name>D5V1U7_ARCNC</name>
<dbReference type="STRING" id="572480.Arnit_1877"/>
<dbReference type="KEGG" id="ant:Arnit_1877"/>
<gene>
    <name evidence="2" type="ordered locus">Arnit_1877</name>
</gene>
<dbReference type="RefSeq" id="WP_013135676.1">
    <property type="nucleotide sequence ID" value="NC_014166.1"/>
</dbReference>
<dbReference type="Proteomes" id="UP000000939">
    <property type="component" value="Chromosome"/>
</dbReference>
<protein>
    <submittedName>
        <fullName evidence="2">BFD domain protein (2Fe-2S)-binding domain protein</fullName>
    </submittedName>
</protein>
<dbReference type="EMBL" id="CP001999">
    <property type="protein sequence ID" value="ADG93531.1"/>
    <property type="molecule type" value="Genomic_DNA"/>
</dbReference>
<evidence type="ECO:0000259" key="1">
    <source>
        <dbReference type="Pfam" id="PF04324"/>
    </source>
</evidence>
<dbReference type="Pfam" id="PF04324">
    <property type="entry name" value="Fer2_BFD"/>
    <property type="match status" value="1"/>
</dbReference>
<organism evidence="2 3">
    <name type="scientific">Arcobacter nitrofigilis (strain ATCC 33309 / DSM 7299 / CCUG 15893 / LMG 7604 / NCTC 12251 / CI)</name>
    <name type="common">Campylobacter nitrofigilis</name>
    <dbReference type="NCBI Taxonomy" id="572480"/>
    <lineage>
        <taxon>Bacteria</taxon>
        <taxon>Pseudomonadati</taxon>
        <taxon>Campylobacterota</taxon>
        <taxon>Epsilonproteobacteria</taxon>
        <taxon>Campylobacterales</taxon>
        <taxon>Arcobacteraceae</taxon>
        <taxon>Arcobacter</taxon>
    </lineage>
</organism>
<dbReference type="InterPro" id="IPR007419">
    <property type="entry name" value="BFD-like_2Fe2S-bd_dom"/>
</dbReference>
<accession>D5V1U7</accession>
<dbReference type="Gene3D" id="1.10.10.1100">
    <property type="entry name" value="BFD-like [2Fe-2S]-binding domain"/>
    <property type="match status" value="1"/>
</dbReference>
<dbReference type="eggNOG" id="COG1251">
    <property type="taxonomic scope" value="Bacteria"/>
</dbReference>
<feature type="domain" description="BFD-like [2Fe-2S]-binding" evidence="1">
    <location>
        <begin position="11"/>
        <end position="51"/>
    </location>
</feature>
<sequence length="77" mass="8545">MAKKFSHSYEVCACKHVTLGEILYAIKEKNANTIEKIGELTDAGTCCGCCVSSEKDFGEEKMELYLTTILDKFVKVS</sequence>
<dbReference type="AlphaFoldDB" id="D5V1U7"/>
<dbReference type="HOGENOM" id="CLU_2630432_0_0_7"/>
<evidence type="ECO:0000313" key="3">
    <source>
        <dbReference type="Proteomes" id="UP000000939"/>
    </source>
</evidence>
<keyword evidence="3" id="KW-1185">Reference proteome</keyword>
<proteinExistence type="predicted"/>